<sequence>MEKLGSRIDGVRSIELDNAFYIEDGKWIESLTISSTTDFDPHDAIADIWGVRMFYTHEIPTGPSEIVVRRLTLVANESYPFILGLVLRHEAIPNRIVLQGNEFEVVVTARNWESFRALADDLEESLGAFELQSVSQIENPGEPLDGGRITEVITTKLADEQLAVLETAYELGYFDVPRTASTNDIAGALDVSQSTASERLRVAERNLLALLYGSRGDNFNEIPSICYLVAWYRTIIDDQLTPSIHDGSPVDGGSRPRPAPSGCPRSRAVARPSADATPGTRSMPTFPKERPRASRPNTGTTGRRSTTRHRPRAHRSTTPHVRERRSKH</sequence>
<feature type="compositionally biased region" description="Basic residues" evidence="3">
    <location>
        <begin position="305"/>
        <end position="328"/>
    </location>
</feature>
<proteinExistence type="predicted"/>
<dbReference type="STRING" id="931277.C448_08479"/>
<dbReference type="PANTHER" id="PTHR34236:SF1">
    <property type="entry name" value="DIMETHYL SULFOXIDE REDUCTASE TRANSCRIPTIONAL ACTIVATOR"/>
    <property type="match status" value="1"/>
</dbReference>
<organism evidence="5 6">
    <name type="scientific">Halococcus morrhuae DSM 1307</name>
    <dbReference type="NCBI Taxonomy" id="931277"/>
    <lineage>
        <taxon>Archaea</taxon>
        <taxon>Methanobacteriati</taxon>
        <taxon>Methanobacteriota</taxon>
        <taxon>Stenosarchaea group</taxon>
        <taxon>Halobacteria</taxon>
        <taxon>Halobacteriales</taxon>
        <taxon>Halococcaceae</taxon>
        <taxon>Halococcus</taxon>
    </lineage>
</organism>
<feature type="region of interest" description="Disordered" evidence="3">
    <location>
        <begin position="243"/>
        <end position="328"/>
    </location>
</feature>
<feature type="compositionally biased region" description="Low complexity" evidence="3">
    <location>
        <begin position="294"/>
        <end position="304"/>
    </location>
</feature>
<accession>M0MJG5</accession>
<evidence type="ECO:0000313" key="6">
    <source>
        <dbReference type="Proteomes" id="UP000011568"/>
    </source>
</evidence>
<reference evidence="5 6" key="1">
    <citation type="journal article" date="2014" name="PLoS Genet.">
        <title>Phylogenetically driven sequencing of extremely halophilic archaea reveals strategies for static and dynamic osmo-response.</title>
        <authorList>
            <person name="Becker E.A."/>
            <person name="Seitzer P.M."/>
            <person name="Tritt A."/>
            <person name="Larsen D."/>
            <person name="Krusor M."/>
            <person name="Yao A.I."/>
            <person name="Wu D."/>
            <person name="Madern D."/>
            <person name="Eisen J.A."/>
            <person name="Darling A.E."/>
            <person name="Facciotti M.T."/>
        </authorList>
    </citation>
    <scope>NUCLEOTIDE SEQUENCE [LARGE SCALE GENOMIC DNA]</scope>
    <source>
        <strain evidence="5 6">DSM 1307</strain>
    </source>
</reference>
<protein>
    <submittedName>
        <fullName evidence="5">Bacterio-opsin activator</fullName>
    </submittedName>
</protein>
<evidence type="ECO:0000313" key="5">
    <source>
        <dbReference type="EMBL" id="EMA44570.1"/>
    </source>
</evidence>
<dbReference type="Proteomes" id="UP000011568">
    <property type="component" value="Unassembled WGS sequence"/>
</dbReference>
<evidence type="ECO:0000256" key="3">
    <source>
        <dbReference type="SAM" id="MobiDB-lite"/>
    </source>
</evidence>
<dbReference type="EMBL" id="AOMC01000107">
    <property type="protein sequence ID" value="EMA44570.1"/>
    <property type="molecule type" value="Genomic_DNA"/>
</dbReference>
<dbReference type="AlphaFoldDB" id="M0MJG5"/>
<keyword evidence="2" id="KW-0804">Transcription</keyword>
<keyword evidence="6" id="KW-1185">Reference proteome</keyword>
<dbReference type="eggNOG" id="arCOG02276">
    <property type="taxonomic scope" value="Archaea"/>
</dbReference>
<evidence type="ECO:0000256" key="2">
    <source>
        <dbReference type="ARBA" id="ARBA00023163"/>
    </source>
</evidence>
<evidence type="ECO:0000256" key="1">
    <source>
        <dbReference type="ARBA" id="ARBA00023015"/>
    </source>
</evidence>
<evidence type="ECO:0000259" key="4">
    <source>
        <dbReference type="Pfam" id="PF04967"/>
    </source>
</evidence>
<name>M0MJG5_HALMO</name>
<dbReference type="InterPro" id="IPR007050">
    <property type="entry name" value="HTH_bacterioopsin"/>
</dbReference>
<feature type="domain" description="HTH bat-type" evidence="4">
    <location>
        <begin position="157"/>
        <end position="208"/>
    </location>
</feature>
<dbReference type="PATRIC" id="fig|931277.6.peg.1661"/>
<dbReference type="Pfam" id="PF04967">
    <property type="entry name" value="HTH_10"/>
    <property type="match status" value="1"/>
</dbReference>
<keyword evidence="1" id="KW-0805">Transcription regulation</keyword>
<dbReference type="PANTHER" id="PTHR34236">
    <property type="entry name" value="DIMETHYL SULFOXIDE REDUCTASE TRANSCRIPTIONAL ACTIVATOR"/>
    <property type="match status" value="1"/>
</dbReference>
<gene>
    <name evidence="5" type="ORF">C448_08479</name>
</gene>
<comment type="caution">
    <text evidence="5">The sequence shown here is derived from an EMBL/GenBank/DDBJ whole genome shotgun (WGS) entry which is preliminary data.</text>
</comment>